<organism evidence="1 2">
    <name type="scientific">Boeremia exigua</name>
    <dbReference type="NCBI Taxonomy" id="749465"/>
    <lineage>
        <taxon>Eukaryota</taxon>
        <taxon>Fungi</taxon>
        <taxon>Dikarya</taxon>
        <taxon>Ascomycota</taxon>
        <taxon>Pezizomycotina</taxon>
        <taxon>Dothideomycetes</taxon>
        <taxon>Pleosporomycetidae</taxon>
        <taxon>Pleosporales</taxon>
        <taxon>Pleosporineae</taxon>
        <taxon>Didymellaceae</taxon>
        <taxon>Boeremia</taxon>
    </lineage>
</organism>
<proteinExistence type="predicted"/>
<comment type="caution">
    <text evidence="1">The sequence shown here is derived from an EMBL/GenBank/DDBJ whole genome shotgun (WGS) entry which is preliminary data.</text>
</comment>
<protein>
    <submittedName>
        <fullName evidence="1">Uncharacterized protein</fullName>
    </submittedName>
</protein>
<dbReference type="Proteomes" id="UP001153331">
    <property type="component" value="Unassembled WGS sequence"/>
</dbReference>
<sequence length="1064" mass="115230">MGETVLPIVEETAPQETEPPIGGLNGLNSSTHQQRQHQPKGAGNTPPPLHAPHTLSFEEVAEALRVDINHGLSNAEAESRLGLYGPNKVKGAEGLSMWKILMRQISNSLTFVLIIVMAISFGIDDYIEGGVITAVILLNIFVGFWQDYRAEKTIESLKKLTAPEATVTRNGIPDQKVKATDLVPGDIVQLNVGSIVPADLRLIDGVNAFTNEAFLTGESLPVEKTPEKKFDDADIATADRTNLAFSGSEVTSGRCRGIVVATAMETEVGQIATMLRQKKDDKSQSQGFFAKLARRFVNGVKTILGLVGTPLQITLSKFALLLFGLAIVLAIIVFSASKWVIGGEVLIYGICVAVAVIPESLIAVLTITIAVGGKAMAKANVITRVQSAIEAVGGVTNICSDKTGTLTQGRMVSKKALIPGVGTFSVDGITDPYNPGSGLVALDGQAIALEAYRPDAVLTRFLRTIALCNNSKVLPAQDSDVETSNEKKAGLDRYTSDNKSETDTSTIESISRPPTAILNSPTTGPWKAHGEPTEIALHVLASRFNMGKENLLNSLNISLATEFSFDSTVKKMTVVYRDNTTHNLDVYTKGATEFMLPVLNVTDQEREGILQAAESMANEGLRVLCIAHKTLLPGTDIHERAAVECDLNYIGLVAIYDPPRLETKGAVRECKVAGITVHMLTGDHPGTARAIARDVDIINDSTPASAIMIAREFDDMTEDQIDAMETLPLVIARCSPKTKVKMVQALHRRQRFCVMTGDGVNDSPALKQANVGMAMGTGSDVAKDAAEMVLTDDNFASIVKAVEEGRRLFDNIQKFLMHLLISNIAQVILLLIGLAFKDNDNHSVFPLSPIEILWVNLITSSFLAIGLGLEEKQEDSMYRPPHDVKAGVFSKELITDKFIYGFFMGALCLFSFAIVAYVGPGGGNLGSGCNEGFNETCGVVFRARATTYTTITLLLLVTAWEVKHFARSLFNIFLFFAVIAGLLMMFPIVYIPIINEKVFKHGAITWEWGVSFGCVVIYISAIETWKMIKRRMGIWSGAHKVISREDAEARAGLDAIPVARQSEK</sequence>
<gene>
    <name evidence="1" type="ORF">OPT61_g7910</name>
</gene>
<accession>A0ACC2I236</accession>
<name>A0ACC2I236_9PLEO</name>
<evidence type="ECO:0000313" key="2">
    <source>
        <dbReference type="Proteomes" id="UP001153331"/>
    </source>
</evidence>
<reference evidence="1" key="1">
    <citation type="submission" date="2022-11" db="EMBL/GenBank/DDBJ databases">
        <title>Genome Sequence of Boeremia exigua.</title>
        <authorList>
            <person name="Buettner E."/>
        </authorList>
    </citation>
    <scope>NUCLEOTIDE SEQUENCE</scope>
    <source>
        <strain evidence="1">CU02</strain>
    </source>
</reference>
<dbReference type="EMBL" id="JAPHNI010000694">
    <property type="protein sequence ID" value="KAJ8108811.1"/>
    <property type="molecule type" value="Genomic_DNA"/>
</dbReference>
<evidence type="ECO:0000313" key="1">
    <source>
        <dbReference type="EMBL" id="KAJ8108811.1"/>
    </source>
</evidence>
<keyword evidence="2" id="KW-1185">Reference proteome</keyword>